<keyword evidence="6" id="KW-1185">Reference proteome</keyword>
<dbReference type="PROSITE" id="PS01031">
    <property type="entry name" value="SHSP"/>
    <property type="match status" value="1"/>
</dbReference>
<accession>A0ABT5X8W2</accession>
<dbReference type="Proteomes" id="UP001220010">
    <property type="component" value="Unassembled WGS sequence"/>
</dbReference>
<evidence type="ECO:0000313" key="6">
    <source>
        <dbReference type="Proteomes" id="UP001220010"/>
    </source>
</evidence>
<comment type="caution">
    <text evidence="5">The sequence shown here is derived from an EMBL/GenBank/DDBJ whole genome shotgun (WGS) entry which is preliminary data.</text>
</comment>
<dbReference type="PANTHER" id="PTHR11527">
    <property type="entry name" value="HEAT-SHOCK PROTEIN 20 FAMILY MEMBER"/>
    <property type="match status" value="1"/>
</dbReference>
<evidence type="ECO:0000256" key="2">
    <source>
        <dbReference type="RuleBase" id="RU003616"/>
    </source>
</evidence>
<evidence type="ECO:0000256" key="1">
    <source>
        <dbReference type="PROSITE-ProRule" id="PRU00285"/>
    </source>
</evidence>
<name>A0ABT5X8W2_9EURY</name>
<protein>
    <submittedName>
        <fullName evidence="5">Hsp20/alpha crystallin family protein</fullName>
    </submittedName>
</protein>
<evidence type="ECO:0000313" key="5">
    <source>
        <dbReference type="EMBL" id="MDF0591138.1"/>
    </source>
</evidence>
<sequence length="144" mass="16099">MREDAERMVGRAVMESMKRSVQARDVFRKVLGDVADSFPEAGDLPAADVIDSPEEVVVYIDLPGTKKELIDLAVTEDALTIKAKFVRPAGTYIRRERAEAETSRRVKLNSEVKPEQVRAKYEDGVLEVHLPKLIVVKPKAVPIE</sequence>
<dbReference type="InterPro" id="IPR007052">
    <property type="entry name" value="CS_dom"/>
</dbReference>
<dbReference type="Pfam" id="PF00011">
    <property type="entry name" value="HSP20"/>
    <property type="match status" value="1"/>
</dbReference>
<reference evidence="5 6" key="1">
    <citation type="submission" date="2023-03" db="EMBL/GenBank/DDBJ databases">
        <title>WGS of Methanotrichaceae archaeon Mx.</title>
        <authorList>
            <person name="Sorokin D.Y."/>
            <person name="Merkel A.Y."/>
        </authorList>
    </citation>
    <scope>NUCLEOTIDE SEQUENCE [LARGE SCALE GENOMIC DNA]</scope>
    <source>
        <strain evidence="5 6">Mx</strain>
    </source>
</reference>
<comment type="similarity">
    <text evidence="1 2">Belongs to the small heat shock protein (HSP20) family.</text>
</comment>
<dbReference type="InterPro" id="IPR031107">
    <property type="entry name" value="Small_HSP"/>
</dbReference>
<evidence type="ECO:0000259" key="3">
    <source>
        <dbReference type="PROSITE" id="PS01031"/>
    </source>
</evidence>
<organism evidence="5 6">
    <name type="scientific">Candidatus Methanocrinis natronophilus</name>
    <dbReference type="NCBI Taxonomy" id="3033396"/>
    <lineage>
        <taxon>Archaea</taxon>
        <taxon>Methanobacteriati</taxon>
        <taxon>Methanobacteriota</taxon>
        <taxon>Stenosarchaea group</taxon>
        <taxon>Methanomicrobia</taxon>
        <taxon>Methanotrichales</taxon>
        <taxon>Methanotrichaceae</taxon>
        <taxon>Methanocrinis</taxon>
    </lineage>
</organism>
<dbReference type="InterPro" id="IPR008978">
    <property type="entry name" value="HSP20-like_chaperone"/>
</dbReference>
<dbReference type="SUPFAM" id="SSF49764">
    <property type="entry name" value="HSP20-like chaperones"/>
    <property type="match status" value="1"/>
</dbReference>
<dbReference type="PROSITE" id="PS51203">
    <property type="entry name" value="CS"/>
    <property type="match status" value="1"/>
</dbReference>
<dbReference type="EMBL" id="JARFPK010000028">
    <property type="protein sequence ID" value="MDF0591138.1"/>
    <property type="molecule type" value="Genomic_DNA"/>
</dbReference>
<evidence type="ECO:0000259" key="4">
    <source>
        <dbReference type="PROSITE" id="PS51203"/>
    </source>
</evidence>
<dbReference type="InterPro" id="IPR002068">
    <property type="entry name" value="A-crystallin/Hsp20_dom"/>
</dbReference>
<feature type="domain" description="CS" evidence="4">
    <location>
        <begin position="42"/>
        <end position="144"/>
    </location>
</feature>
<gene>
    <name evidence="5" type="ORF">P0O15_08150</name>
</gene>
<dbReference type="CDD" id="cd06464">
    <property type="entry name" value="ACD_sHsps-like"/>
    <property type="match status" value="1"/>
</dbReference>
<feature type="domain" description="SHSP" evidence="3">
    <location>
        <begin position="37"/>
        <end position="144"/>
    </location>
</feature>
<dbReference type="Gene3D" id="2.60.40.790">
    <property type="match status" value="1"/>
</dbReference>
<proteinExistence type="inferred from homology"/>
<dbReference type="RefSeq" id="WP_316966880.1">
    <property type="nucleotide sequence ID" value="NZ_JARFPK010000028.1"/>
</dbReference>